<name>A0A4R3HYD5_PAULE</name>
<dbReference type="RefSeq" id="WP_132257441.1">
    <property type="nucleotide sequence ID" value="NZ_SLZQ01000002.1"/>
</dbReference>
<proteinExistence type="predicted"/>
<dbReference type="EMBL" id="SLZQ01000002">
    <property type="protein sequence ID" value="TCS38377.1"/>
    <property type="molecule type" value="Genomic_DNA"/>
</dbReference>
<evidence type="ECO:0000259" key="1">
    <source>
        <dbReference type="Pfam" id="PF26345"/>
    </source>
</evidence>
<dbReference type="Pfam" id="PF26345">
    <property type="entry name" value="ScoMcrA_N"/>
    <property type="match status" value="1"/>
</dbReference>
<accession>A0A4R3HYD5</accession>
<gene>
    <name evidence="2" type="ORF">EDC30_102114</name>
</gene>
<dbReference type="InterPro" id="IPR058807">
    <property type="entry name" value="ScoMcrA_N"/>
</dbReference>
<dbReference type="CDD" id="cd00085">
    <property type="entry name" value="HNHc"/>
    <property type="match status" value="1"/>
</dbReference>
<organism evidence="2 3">
    <name type="scientific">Paucimonas lemoignei</name>
    <name type="common">Pseudomonas lemoignei</name>
    <dbReference type="NCBI Taxonomy" id="29443"/>
    <lineage>
        <taxon>Bacteria</taxon>
        <taxon>Pseudomonadati</taxon>
        <taxon>Pseudomonadota</taxon>
        <taxon>Betaproteobacteria</taxon>
        <taxon>Burkholderiales</taxon>
        <taxon>Burkholderiaceae</taxon>
        <taxon>Paucimonas</taxon>
    </lineage>
</organism>
<feature type="domain" description="ScoMcrA-like N-terminal head" evidence="1">
    <location>
        <begin position="170"/>
        <end position="232"/>
    </location>
</feature>
<dbReference type="InterPro" id="IPR003615">
    <property type="entry name" value="HNH_nuc"/>
</dbReference>
<protein>
    <recommendedName>
        <fullName evidence="1">ScoMcrA-like N-terminal head domain-containing protein</fullName>
    </recommendedName>
</protein>
<dbReference type="Proteomes" id="UP000295382">
    <property type="component" value="Unassembled WGS sequence"/>
</dbReference>
<dbReference type="AlphaFoldDB" id="A0A4R3HYD5"/>
<evidence type="ECO:0000313" key="2">
    <source>
        <dbReference type="EMBL" id="TCS38377.1"/>
    </source>
</evidence>
<dbReference type="OrthoDB" id="9802640at2"/>
<keyword evidence="3" id="KW-1185">Reference proteome</keyword>
<comment type="caution">
    <text evidence="2">The sequence shown here is derived from an EMBL/GenBank/DDBJ whole genome shotgun (WGS) entry which is preliminary data.</text>
</comment>
<reference evidence="2 3" key="1">
    <citation type="submission" date="2019-03" db="EMBL/GenBank/DDBJ databases">
        <title>Genomic Encyclopedia of Type Strains, Phase IV (KMG-IV): sequencing the most valuable type-strain genomes for metagenomic binning, comparative biology and taxonomic classification.</title>
        <authorList>
            <person name="Goeker M."/>
        </authorList>
    </citation>
    <scope>NUCLEOTIDE SEQUENCE [LARGE SCALE GENOMIC DNA]</scope>
    <source>
        <strain evidence="2 3">DSM 7445</strain>
    </source>
</reference>
<sequence length="354" mass="39847">MTRFTFQVGKAYKRSQIKEAIGLDPNAKGGPWDTGYAERDGADFIFCNIGTAGRTGHDYDNYFDGPDLVWRGKTNSHRTQPTIQRMTAPGAEVHVFWRSDERDPFTYAGIGTAVEVTDEKPVRVRWQFNGTSSNNRKDNRSLERLPSEALDKVSAEHVWKAVQMLLEGYADHQFAASTDYDLVAEDGERLPPKAVFGVAAKLALGFEVLPKHFTAGVTSTCFRILKEAGYPIVPKNEPLPEIPPPFSTEDQEWTEGKPKLVTHLVKERARGLSQAKRSQFKREHGKLYCEKCGLDPVEIYGTPHAEACIEVHHHEVHVRDMVENHRTLLESLQCLCANCHRLVHKLLREGVIGT</sequence>
<evidence type="ECO:0000313" key="3">
    <source>
        <dbReference type="Proteomes" id="UP000295382"/>
    </source>
</evidence>